<evidence type="ECO:0000256" key="2">
    <source>
        <dbReference type="PIRSR" id="PIRSR000105-1"/>
    </source>
</evidence>
<dbReference type="RefSeq" id="WP_122106209.1">
    <property type="nucleotide sequence ID" value="NZ_JBHSKV010000010.1"/>
</dbReference>
<feature type="compositionally biased region" description="Acidic residues" evidence="3">
    <location>
        <begin position="344"/>
        <end position="363"/>
    </location>
</feature>
<dbReference type="PANTHER" id="PTHR48075">
    <property type="entry name" value="3-HYDROXYACYL-COA DEHYDROGENASE FAMILY PROTEIN"/>
    <property type="match status" value="1"/>
</dbReference>
<feature type="domain" description="3-hydroxyacyl-CoA dehydrogenase C-terminal" evidence="4">
    <location>
        <begin position="208"/>
        <end position="306"/>
    </location>
</feature>
<evidence type="ECO:0000313" key="6">
    <source>
        <dbReference type="EMBL" id="MFC5134684.1"/>
    </source>
</evidence>
<dbReference type="GO" id="GO:0003857">
    <property type="term" value="F:(3S)-3-hydroxyacyl-CoA dehydrogenase (NAD+) activity"/>
    <property type="evidence" value="ECO:0007669"/>
    <property type="project" value="UniProtKB-EC"/>
</dbReference>
<dbReference type="Gene3D" id="1.10.1040.10">
    <property type="entry name" value="N-(1-d-carboxylethyl)-l-norvaline Dehydrogenase, domain 2"/>
    <property type="match status" value="1"/>
</dbReference>
<keyword evidence="1 6" id="KW-0560">Oxidoreductase</keyword>
<dbReference type="InterPro" id="IPR036291">
    <property type="entry name" value="NAD(P)-bd_dom_sf"/>
</dbReference>
<dbReference type="InterPro" id="IPR022694">
    <property type="entry name" value="3-OHacyl-CoA_DH"/>
</dbReference>
<evidence type="ECO:0000313" key="7">
    <source>
        <dbReference type="Proteomes" id="UP001596145"/>
    </source>
</evidence>
<dbReference type="Pfam" id="PF00725">
    <property type="entry name" value="3HCDH"/>
    <property type="match status" value="1"/>
</dbReference>
<dbReference type="EC" id="1.1.1.35" evidence="6"/>
<accession>A0ABD5QT52</accession>
<proteinExistence type="predicted"/>
<dbReference type="SUPFAM" id="SSF51735">
    <property type="entry name" value="NAD(P)-binding Rossmann-fold domains"/>
    <property type="match status" value="1"/>
</dbReference>
<gene>
    <name evidence="6" type="ORF">ACFPJA_08110</name>
</gene>
<organism evidence="6 7">
    <name type="scientific">Halorubrum glutamatedens</name>
    <dbReference type="NCBI Taxonomy" id="2707018"/>
    <lineage>
        <taxon>Archaea</taxon>
        <taxon>Methanobacteriati</taxon>
        <taxon>Methanobacteriota</taxon>
        <taxon>Stenosarchaea group</taxon>
        <taxon>Halobacteria</taxon>
        <taxon>Halobacteriales</taxon>
        <taxon>Haloferacaceae</taxon>
        <taxon>Halorubrum</taxon>
    </lineage>
</organism>
<evidence type="ECO:0000256" key="1">
    <source>
        <dbReference type="ARBA" id="ARBA00023002"/>
    </source>
</evidence>
<dbReference type="SUPFAM" id="SSF48179">
    <property type="entry name" value="6-phosphogluconate dehydrogenase C-terminal domain-like"/>
    <property type="match status" value="1"/>
</dbReference>
<evidence type="ECO:0000259" key="5">
    <source>
        <dbReference type="Pfam" id="PF02737"/>
    </source>
</evidence>
<dbReference type="Gene3D" id="3.40.50.720">
    <property type="entry name" value="NAD(P)-binding Rossmann-like Domain"/>
    <property type="match status" value="1"/>
</dbReference>
<dbReference type="InterPro" id="IPR006108">
    <property type="entry name" value="3HC_DH_C"/>
</dbReference>
<feature type="region of interest" description="Disordered" evidence="3">
    <location>
        <begin position="327"/>
        <end position="363"/>
    </location>
</feature>
<evidence type="ECO:0000259" key="4">
    <source>
        <dbReference type="Pfam" id="PF00725"/>
    </source>
</evidence>
<feature type="site" description="Important for catalytic activity" evidence="2">
    <location>
        <position position="161"/>
    </location>
</feature>
<sequence length="363" mass="38586">MSDDIPTDETDSADGGAIEPGRIERIAVVGAGTMGHGIAAALAGDGRFVTVYDVDEDALDAARVAIEDAVATLVDHEGHDLEDADRVLGSIAYDSTLSTTVADADLVIEAVPEDESIKRDVLGRIERAAPPHAVIATNTSSFSITRLADALERPERFLGTHWFHPPHIVPVVEIVRGEATADGPVRAVETLLEDAGKTPVVVEKDVPGFIGNRIQSAMAREAWALLEEGVASAEDIDKAVKGTFGFRLPALGVFEKGDHSGLDVHAKVLDELLGEINRDTSPSAALTDLVDDGRYGVKTGQGVYDWSDVDVPAATEDRDRQLLSLLSVYEERERPAPRTGSADDPADDPTGPDDPDGETSDDR</sequence>
<dbReference type="PIRSF" id="PIRSF000105">
    <property type="entry name" value="HCDH"/>
    <property type="match status" value="1"/>
</dbReference>
<dbReference type="InterPro" id="IPR006176">
    <property type="entry name" value="3-OHacyl-CoA_DH_NAD-bd"/>
</dbReference>
<dbReference type="Proteomes" id="UP001596145">
    <property type="component" value="Unassembled WGS sequence"/>
</dbReference>
<dbReference type="InterPro" id="IPR008927">
    <property type="entry name" value="6-PGluconate_DH-like_C_sf"/>
</dbReference>
<protein>
    <submittedName>
        <fullName evidence="6">3-hydroxyacyl-CoA dehydrogenase family protein</fullName>
        <ecNumber evidence="6">1.1.1.35</ecNumber>
    </submittedName>
</protein>
<dbReference type="EMBL" id="JBHSKV010000010">
    <property type="protein sequence ID" value="MFC5134684.1"/>
    <property type="molecule type" value="Genomic_DNA"/>
</dbReference>
<keyword evidence="7" id="KW-1185">Reference proteome</keyword>
<dbReference type="Pfam" id="PF02737">
    <property type="entry name" value="3HCDH_N"/>
    <property type="match status" value="1"/>
</dbReference>
<dbReference type="AlphaFoldDB" id="A0ABD5QT52"/>
<name>A0ABD5QT52_9EURY</name>
<evidence type="ECO:0000256" key="3">
    <source>
        <dbReference type="SAM" id="MobiDB-lite"/>
    </source>
</evidence>
<feature type="domain" description="3-hydroxyacyl-CoA dehydrogenase NAD binding" evidence="5">
    <location>
        <begin position="26"/>
        <end position="205"/>
    </location>
</feature>
<reference evidence="6 7" key="1">
    <citation type="journal article" date="2019" name="Int. J. Syst. Evol. Microbiol.">
        <title>The Global Catalogue of Microorganisms (GCM) 10K type strain sequencing project: providing services to taxonomists for standard genome sequencing and annotation.</title>
        <authorList>
            <consortium name="The Broad Institute Genomics Platform"/>
            <consortium name="The Broad Institute Genome Sequencing Center for Infectious Disease"/>
            <person name="Wu L."/>
            <person name="Ma J."/>
        </authorList>
    </citation>
    <scope>NUCLEOTIDE SEQUENCE [LARGE SCALE GENOMIC DNA]</scope>
    <source>
        <strain evidence="6 7">CGMCC 1.16026</strain>
    </source>
</reference>
<dbReference type="PANTHER" id="PTHR48075:SF5">
    <property type="entry name" value="3-HYDROXYBUTYRYL-COA DEHYDROGENASE"/>
    <property type="match status" value="1"/>
</dbReference>
<dbReference type="InterPro" id="IPR013328">
    <property type="entry name" value="6PGD_dom2"/>
</dbReference>
<comment type="caution">
    <text evidence="6">The sequence shown here is derived from an EMBL/GenBank/DDBJ whole genome shotgun (WGS) entry which is preliminary data.</text>
</comment>